<dbReference type="InterPro" id="IPR002078">
    <property type="entry name" value="Sigma_54_int"/>
</dbReference>
<dbReference type="PANTHER" id="PTHR32071:SF117">
    <property type="entry name" value="PTS-DEPENDENT DIHYDROXYACETONE KINASE OPERON REGULATORY PROTEIN-RELATED"/>
    <property type="match status" value="1"/>
</dbReference>
<evidence type="ECO:0000256" key="3">
    <source>
        <dbReference type="ARBA" id="ARBA00023012"/>
    </source>
</evidence>
<dbReference type="Gene3D" id="1.10.10.60">
    <property type="entry name" value="Homeodomain-like"/>
    <property type="match status" value="1"/>
</dbReference>
<dbReference type="SUPFAM" id="SSF52540">
    <property type="entry name" value="P-loop containing nucleoside triphosphate hydrolases"/>
    <property type="match status" value="1"/>
</dbReference>
<keyword evidence="1" id="KW-0547">Nucleotide-binding</keyword>
<keyword evidence="6" id="KW-0804">Transcription</keyword>
<dbReference type="Proteomes" id="UP001597108">
    <property type="component" value="Unassembled WGS sequence"/>
</dbReference>
<dbReference type="Pfam" id="PF25601">
    <property type="entry name" value="AAA_lid_14"/>
    <property type="match status" value="1"/>
</dbReference>
<feature type="modified residue" description="4-aspartylphosphate" evidence="7">
    <location>
        <position position="52"/>
    </location>
</feature>
<evidence type="ECO:0000259" key="9">
    <source>
        <dbReference type="PROSITE" id="PS50110"/>
    </source>
</evidence>
<dbReference type="Pfam" id="PF00072">
    <property type="entry name" value="Response_reg"/>
    <property type="match status" value="1"/>
</dbReference>
<dbReference type="PROSITE" id="PS50045">
    <property type="entry name" value="SIGMA54_INTERACT_4"/>
    <property type="match status" value="1"/>
</dbReference>
<evidence type="ECO:0000256" key="4">
    <source>
        <dbReference type="ARBA" id="ARBA00023015"/>
    </source>
</evidence>
<dbReference type="SMART" id="SM00448">
    <property type="entry name" value="REC"/>
    <property type="match status" value="1"/>
</dbReference>
<accession>A0ABW3ISQ0</accession>
<dbReference type="CDD" id="cd00009">
    <property type="entry name" value="AAA"/>
    <property type="match status" value="1"/>
</dbReference>
<evidence type="ECO:0000313" key="11">
    <source>
        <dbReference type="Proteomes" id="UP001597108"/>
    </source>
</evidence>
<proteinExistence type="predicted"/>
<evidence type="ECO:0000259" key="8">
    <source>
        <dbReference type="PROSITE" id="PS50045"/>
    </source>
</evidence>
<dbReference type="SUPFAM" id="SSF52172">
    <property type="entry name" value="CheY-like"/>
    <property type="match status" value="1"/>
</dbReference>
<dbReference type="PROSITE" id="PS00688">
    <property type="entry name" value="SIGMA54_INTERACT_3"/>
    <property type="match status" value="1"/>
</dbReference>
<keyword evidence="4" id="KW-0805">Transcription regulation</keyword>
<dbReference type="PROSITE" id="PS50110">
    <property type="entry name" value="RESPONSE_REGULATORY"/>
    <property type="match status" value="1"/>
</dbReference>
<evidence type="ECO:0000256" key="2">
    <source>
        <dbReference type="ARBA" id="ARBA00022840"/>
    </source>
</evidence>
<evidence type="ECO:0000313" key="10">
    <source>
        <dbReference type="EMBL" id="MFD0981191.1"/>
    </source>
</evidence>
<dbReference type="InterPro" id="IPR058031">
    <property type="entry name" value="AAA_lid_NorR"/>
</dbReference>
<sequence length="466" mass="49899">MTDVLAVEDSKTHCLLYKAVLQRAGHRLFCVSTMAEGLAEIRRRPFDVILLDLGLPDGDGLELMRQCLALRPNSKVIVVTANGSVTGAVQAMRDGAFDFLLKPFDERHLLNAVENAARRPGWTEGEASELKARLFRLGGLTGSAPEIAAIRETVEAVARSMATVFLSGEPGTGKYFSARAIHAVSSRGEGPFVALDCKGVSSEETEVELFGRVGAAGVPDTDGAIAAADGGTLYLGGICALDSSLQFKLLRCLESATIRPVGSPFMRKVNVRLICGTHLDPLEEMRAGRFRKDLFYHLHVIPLHLPSLRDRNGDIVEIAEDLLGEFAREEGKQFTGFSGRARQALLDCPWPGNVRQLTNALQAVVAHHDGFVVEPEMFPSGMGCATPIPLAPGNGTEIGGGMDSALAGRTLAEIERIAIEAAIGRNGGSVPQAARELDVAPSTIYRKREAWGRGEAHEEVLPSGGD</sequence>
<dbReference type="PANTHER" id="PTHR32071">
    <property type="entry name" value="TRANSCRIPTIONAL REGULATORY PROTEIN"/>
    <property type="match status" value="1"/>
</dbReference>
<name>A0ABW3ISQ0_9RHOB</name>
<dbReference type="RefSeq" id="WP_386076033.1">
    <property type="nucleotide sequence ID" value="NZ_JBHTJT010000035.1"/>
</dbReference>
<dbReference type="InterPro" id="IPR009057">
    <property type="entry name" value="Homeodomain-like_sf"/>
</dbReference>
<dbReference type="InterPro" id="IPR001789">
    <property type="entry name" value="Sig_transdc_resp-reg_receiver"/>
</dbReference>
<dbReference type="EMBL" id="JBHTJT010000035">
    <property type="protein sequence ID" value="MFD0981191.1"/>
    <property type="molecule type" value="Genomic_DNA"/>
</dbReference>
<comment type="caution">
    <text evidence="10">The sequence shown here is derived from an EMBL/GenBank/DDBJ whole genome shotgun (WGS) entry which is preliminary data.</text>
</comment>
<evidence type="ECO:0000256" key="5">
    <source>
        <dbReference type="ARBA" id="ARBA00023125"/>
    </source>
</evidence>
<dbReference type="Gene3D" id="3.40.50.2300">
    <property type="match status" value="1"/>
</dbReference>
<dbReference type="InterPro" id="IPR025944">
    <property type="entry name" value="Sigma_54_int_dom_CS"/>
</dbReference>
<dbReference type="Gene3D" id="1.10.8.60">
    <property type="match status" value="1"/>
</dbReference>
<reference evidence="11" key="1">
    <citation type="journal article" date="2019" name="Int. J. Syst. Evol. Microbiol.">
        <title>The Global Catalogue of Microorganisms (GCM) 10K type strain sequencing project: providing services to taxonomists for standard genome sequencing and annotation.</title>
        <authorList>
            <consortium name="The Broad Institute Genomics Platform"/>
            <consortium name="The Broad Institute Genome Sequencing Center for Infectious Disease"/>
            <person name="Wu L."/>
            <person name="Ma J."/>
        </authorList>
    </citation>
    <scope>NUCLEOTIDE SEQUENCE [LARGE SCALE GENOMIC DNA]</scope>
    <source>
        <strain evidence="11">CCUG 60524</strain>
    </source>
</reference>
<protein>
    <submittedName>
        <fullName evidence="10">Sigma-54-dependent transcriptional regulator</fullName>
    </submittedName>
</protein>
<keyword evidence="11" id="KW-1185">Reference proteome</keyword>
<dbReference type="SUPFAM" id="SSF46689">
    <property type="entry name" value="Homeodomain-like"/>
    <property type="match status" value="1"/>
</dbReference>
<dbReference type="InterPro" id="IPR002197">
    <property type="entry name" value="HTH_Fis"/>
</dbReference>
<keyword evidence="2" id="KW-0067">ATP-binding</keyword>
<dbReference type="InterPro" id="IPR011006">
    <property type="entry name" value="CheY-like_superfamily"/>
</dbReference>
<feature type="domain" description="Sigma-54 factor interaction" evidence="8">
    <location>
        <begin position="140"/>
        <end position="366"/>
    </location>
</feature>
<keyword evidence="3" id="KW-0902">Two-component regulatory system</keyword>
<evidence type="ECO:0000256" key="6">
    <source>
        <dbReference type="ARBA" id="ARBA00023163"/>
    </source>
</evidence>
<keyword evidence="5" id="KW-0238">DNA-binding</keyword>
<feature type="domain" description="Response regulatory" evidence="9">
    <location>
        <begin position="3"/>
        <end position="117"/>
    </location>
</feature>
<dbReference type="InterPro" id="IPR027417">
    <property type="entry name" value="P-loop_NTPase"/>
</dbReference>
<dbReference type="Gene3D" id="3.40.50.300">
    <property type="entry name" value="P-loop containing nucleotide triphosphate hydrolases"/>
    <property type="match status" value="1"/>
</dbReference>
<dbReference type="Pfam" id="PF02954">
    <property type="entry name" value="HTH_8"/>
    <property type="match status" value="1"/>
</dbReference>
<evidence type="ECO:0000256" key="1">
    <source>
        <dbReference type="ARBA" id="ARBA00022741"/>
    </source>
</evidence>
<evidence type="ECO:0000256" key="7">
    <source>
        <dbReference type="PROSITE-ProRule" id="PRU00169"/>
    </source>
</evidence>
<dbReference type="Pfam" id="PF00158">
    <property type="entry name" value="Sigma54_activat"/>
    <property type="match status" value="1"/>
</dbReference>
<organism evidence="10 11">
    <name type="scientific">Tropicimonas aquimaris</name>
    <dbReference type="NCBI Taxonomy" id="914152"/>
    <lineage>
        <taxon>Bacteria</taxon>
        <taxon>Pseudomonadati</taxon>
        <taxon>Pseudomonadota</taxon>
        <taxon>Alphaproteobacteria</taxon>
        <taxon>Rhodobacterales</taxon>
        <taxon>Roseobacteraceae</taxon>
        <taxon>Tropicimonas</taxon>
    </lineage>
</organism>
<gene>
    <name evidence="10" type="ORF">ACFQ2S_16240</name>
</gene>
<keyword evidence="7" id="KW-0597">Phosphoprotein</keyword>